<protein>
    <submittedName>
        <fullName evidence="1">Uncharacterized protein</fullName>
    </submittedName>
</protein>
<comment type="caution">
    <text evidence="1">The sequence shown here is derived from an EMBL/GenBank/DDBJ whole genome shotgun (WGS) entry which is preliminary data.</text>
</comment>
<keyword evidence="2" id="KW-1185">Reference proteome</keyword>
<dbReference type="EMBL" id="JBJUIK010000011">
    <property type="protein sequence ID" value="KAL3513739.1"/>
    <property type="molecule type" value="Genomic_DNA"/>
</dbReference>
<organism evidence="1 2">
    <name type="scientific">Cinchona calisaya</name>
    <dbReference type="NCBI Taxonomy" id="153742"/>
    <lineage>
        <taxon>Eukaryota</taxon>
        <taxon>Viridiplantae</taxon>
        <taxon>Streptophyta</taxon>
        <taxon>Embryophyta</taxon>
        <taxon>Tracheophyta</taxon>
        <taxon>Spermatophyta</taxon>
        <taxon>Magnoliopsida</taxon>
        <taxon>eudicotyledons</taxon>
        <taxon>Gunneridae</taxon>
        <taxon>Pentapetalae</taxon>
        <taxon>asterids</taxon>
        <taxon>lamiids</taxon>
        <taxon>Gentianales</taxon>
        <taxon>Rubiaceae</taxon>
        <taxon>Cinchonoideae</taxon>
        <taxon>Cinchoneae</taxon>
        <taxon>Cinchona</taxon>
    </lineage>
</organism>
<dbReference type="AlphaFoldDB" id="A0ABD2Z3R1"/>
<evidence type="ECO:0000313" key="2">
    <source>
        <dbReference type="Proteomes" id="UP001630127"/>
    </source>
</evidence>
<sequence>MWEEFLHTNATQLTDMTVDMPIILMMRAKSSSFKALSVAMEVMTIISHYPPNPQTTVLQHWVKKNRSYIEKVAIERLYDREHQTIELSSENQLQQIRHVKNMTPMSNLKDGPRILNAHIDDKYDDLILGITVEEMPSMEAKIDINLINQTLKGEYFYFQIRVSSFESARGKINRYNVAASLPIEQQSRSSPMDTNASFVAAGETSATNQDQSLVTISIAKTPSISTRTLSMLVTPTRIEISSSLLETAQQDIAKTSGERNILTEANLQHKNFKTD</sequence>
<accession>A0ABD2Z3R1</accession>
<reference evidence="1 2" key="1">
    <citation type="submission" date="2024-11" db="EMBL/GenBank/DDBJ databases">
        <title>A near-complete genome assembly of Cinchona calisaya.</title>
        <authorList>
            <person name="Lian D.C."/>
            <person name="Zhao X.W."/>
            <person name="Wei L."/>
        </authorList>
    </citation>
    <scope>NUCLEOTIDE SEQUENCE [LARGE SCALE GENOMIC DNA]</scope>
    <source>
        <tissue evidence="1">Nenye</tissue>
    </source>
</reference>
<evidence type="ECO:0000313" key="1">
    <source>
        <dbReference type="EMBL" id="KAL3513739.1"/>
    </source>
</evidence>
<name>A0ABD2Z3R1_9GENT</name>
<gene>
    <name evidence="1" type="ORF">ACH5RR_026456</name>
</gene>
<dbReference type="Proteomes" id="UP001630127">
    <property type="component" value="Unassembled WGS sequence"/>
</dbReference>
<proteinExistence type="predicted"/>